<dbReference type="Gene3D" id="1.20.120.340">
    <property type="entry name" value="Flagellar protein FliS"/>
    <property type="match status" value="1"/>
</dbReference>
<dbReference type="PANTHER" id="PTHR14024">
    <property type="entry name" value="PERILIPIN"/>
    <property type="match status" value="1"/>
</dbReference>
<gene>
    <name evidence="5" type="ORF">JD844_009705</name>
</gene>
<dbReference type="EMBL" id="JAIPUX010000439">
    <property type="protein sequence ID" value="KAH0628471.1"/>
    <property type="molecule type" value="Genomic_DNA"/>
</dbReference>
<evidence type="ECO:0000313" key="5">
    <source>
        <dbReference type="EMBL" id="KAH0628471.1"/>
    </source>
</evidence>
<comment type="similarity">
    <text evidence="2 4">Belongs to the perilipin family.</text>
</comment>
<dbReference type="InterPro" id="IPR004279">
    <property type="entry name" value="Perilipin"/>
</dbReference>
<evidence type="ECO:0000256" key="4">
    <source>
        <dbReference type="PIRNR" id="PIRNR036881"/>
    </source>
</evidence>
<evidence type="ECO:0000256" key="1">
    <source>
        <dbReference type="ARBA" id="ARBA00004502"/>
    </source>
</evidence>
<comment type="subcellular location">
    <subcellularLocation>
        <location evidence="1">Lipid droplet</location>
    </subcellularLocation>
</comment>
<organism evidence="5 6">
    <name type="scientific">Phrynosoma platyrhinos</name>
    <name type="common">Desert horned lizard</name>
    <dbReference type="NCBI Taxonomy" id="52577"/>
    <lineage>
        <taxon>Eukaryota</taxon>
        <taxon>Metazoa</taxon>
        <taxon>Chordata</taxon>
        <taxon>Craniata</taxon>
        <taxon>Vertebrata</taxon>
        <taxon>Euteleostomi</taxon>
        <taxon>Lepidosauria</taxon>
        <taxon>Squamata</taxon>
        <taxon>Bifurcata</taxon>
        <taxon>Unidentata</taxon>
        <taxon>Episquamata</taxon>
        <taxon>Toxicofera</taxon>
        <taxon>Iguania</taxon>
        <taxon>Phrynosomatidae</taxon>
        <taxon>Phrynosomatinae</taxon>
        <taxon>Phrynosoma</taxon>
    </lineage>
</organism>
<evidence type="ECO:0000313" key="6">
    <source>
        <dbReference type="Proteomes" id="UP000826234"/>
    </source>
</evidence>
<sequence length="417" mass="47397">MSSAEGTAKETSLKDIKDERLCVIKRVAELPLVSSAYEKVSATYTSAKESHPVIQAVCNRAEVGVKAIASTAASGAQPLLDKFEPQRNAKLIDRKSHGSSVLGFVPQLFSLSLSCSSVFRIEVVSGARGRLTEAAQESLEMAKSAMRIGMNGVMESDVWHMLLYRVSRILEHSDEWIEEYLPITDTELMDLANSAIREDFTNIPMPVLRNDLSNSMRLSLLSDKIRRRAYYITLEKIQRVQRTIDMTLFQLEQYMYMMKFTMRTWEHKFHQGQEKLQQIWQVYVRGWPRRKQFSELSQEEVASRALKMSQAISQQLEVNYLKLLADMEDLPDAIKEKVQQTQSNLEQLQAVVARDRTFDGIPIPLRHWSPEQIARVREALGNGSRKPPNTWVIGPFSSAGVHSEEITDSEEMAKVVA</sequence>
<comment type="caution">
    <text evidence="5">The sequence shown here is derived from an EMBL/GenBank/DDBJ whole genome shotgun (WGS) entry which is preliminary data.</text>
</comment>
<evidence type="ECO:0000256" key="2">
    <source>
        <dbReference type="ARBA" id="ARBA00006311"/>
    </source>
</evidence>
<dbReference type="Proteomes" id="UP000826234">
    <property type="component" value="Unassembled WGS sequence"/>
</dbReference>
<dbReference type="SUPFAM" id="SSF109775">
    <property type="entry name" value="Mannose-6-phosphate receptor binding protein 1 (Tip47), C-terminal domain"/>
    <property type="match status" value="1"/>
</dbReference>
<keyword evidence="6" id="KW-1185">Reference proteome</keyword>
<dbReference type="Gene3D" id="3.30.720.170">
    <property type="entry name" value="Perilipin, alpha-beta domain"/>
    <property type="match status" value="1"/>
</dbReference>
<accession>A0ABQ7TFF8</accession>
<proteinExistence type="inferred from homology"/>
<name>A0ABQ7TFF8_PHRPL</name>
<keyword evidence="3" id="KW-0551">Lipid droplet</keyword>
<reference evidence="5 6" key="1">
    <citation type="journal article" date="2022" name="Gigascience">
        <title>A chromosome-level genome assembly and annotation of the desert horned lizard, Phrynosoma platyrhinos, provides insight into chromosomal rearrangements among reptiles.</title>
        <authorList>
            <person name="Koochekian N."/>
            <person name="Ascanio A."/>
            <person name="Farleigh K."/>
            <person name="Card D.C."/>
            <person name="Schield D.R."/>
            <person name="Castoe T.A."/>
            <person name="Jezkova T."/>
        </authorList>
    </citation>
    <scope>NUCLEOTIDE SEQUENCE [LARGE SCALE GENOMIC DNA]</scope>
    <source>
        <strain evidence="5">NK-2021</strain>
    </source>
</reference>
<protein>
    <recommendedName>
        <fullName evidence="4">Perilipin</fullName>
    </recommendedName>
</protein>
<evidence type="ECO:0000256" key="3">
    <source>
        <dbReference type="ARBA" id="ARBA00022677"/>
    </source>
</evidence>
<dbReference type="PANTHER" id="PTHR14024:SF51">
    <property type="entry name" value="PERILIPIN-RELATED"/>
    <property type="match status" value="1"/>
</dbReference>
<dbReference type="PIRSF" id="PIRSF036881">
    <property type="entry name" value="PAT"/>
    <property type="match status" value="1"/>
</dbReference>
<dbReference type="Pfam" id="PF03036">
    <property type="entry name" value="Perilipin"/>
    <property type="match status" value="2"/>
</dbReference>